<dbReference type="GeneID" id="20202641"/>
<protein>
    <recommendedName>
        <fullName evidence="4">Apple domain-containing protein</fullName>
    </recommendedName>
</protein>
<organism evidence="2 3">
    <name type="scientific">Helobdella robusta</name>
    <name type="common">Californian leech</name>
    <dbReference type="NCBI Taxonomy" id="6412"/>
    <lineage>
        <taxon>Eukaryota</taxon>
        <taxon>Metazoa</taxon>
        <taxon>Spiralia</taxon>
        <taxon>Lophotrochozoa</taxon>
        <taxon>Annelida</taxon>
        <taxon>Clitellata</taxon>
        <taxon>Hirudinea</taxon>
        <taxon>Rhynchobdellida</taxon>
        <taxon>Glossiphoniidae</taxon>
        <taxon>Helobdella</taxon>
    </lineage>
</organism>
<reference evidence="3" key="1">
    <citation type="submission" date="2012-12" db="EMBL/GenBank/DDBJ databases">
        <authorList>
            <person name="Hellsten U."/>
            <person name="Grimwood J."/>
            <person name="Chapman J.A."/>
            <person name="Shapiro H."/>
            <person name="Aerts A."/>
            <person name="Otillar R.P."/>
            <person name="Terry A.Y."/>
            <person name="Boore J.L."/>
            <person name="Simakov O."/>
            <person name="Marletaz F."/>
            <person name="Cho S.-J."/>
            <person name="Edsinger-Gonzales E."/>
            <person name="Havlak P."/>
            <person name="Kuo D.-H."/>
            <person name="Larsson T."/>
            <person name="Lv J."/>
            <person name="Arendt D."/>
            <person name="Savage R."/>
            <person name="Osoegawa K."/>
            <person name="de Jong P."/>
            <person name="Lindberg D.R."/>
            <person name="Seaver E.C."/>
            <person name="Weisblat D.A."/>
            <person name="Putnam N.H."/>
            <person name="Grigoriev I.V."/>
            <person name="Rokhsar D.S."/>
        </authorList>
    </citation>
    <scope>NUCLEOTIDE SEQUENCE</scope>
</reference>
<dbReference type="Proteomes" id="UP000015101">
    <property type="component" value="Unassembled WGS sequence"/>
</dbReference>
<dbReference type="AlphaFoldDB" id="T1F1E1"/>
<reference evidence="2" key="3">
    <citation type="submission" date="2015-06" db="UniProtKB">
        <authorList>
            <consortium name="EnsemblMetazoa"/>
        </authorList>
    </citation>
    <scope>IDENTIFICATION</scope>
</reference>
<dbReference type="HOGENOM" id="CLU_1350193_0_0_1"/>
<accession>T1F1E1</accession>
<proteinExistence type="predicted"/>
<dbReference type="EMBL" id="KB096023">
    <property type="protein sequence ID" value="ESO09152.1"/>
    <property type="molecule type" value="Genomic_DNA"/>
</dbReference>
<evidence type="ECO:0000313" key="3">
    <source>
        <dbReference type="Proteomes" id="UP000015101"/>
    </source>
</evidence>
<dbReference type="CTD" id="20202641"/>
<dbReference type="KEGG" id="hro:HELRODRAFT_169096"/>
<dbReference type="RefSeq" id="XP_009013174.1">
    <property type="nucleotide sequence ID" value="XM_009014926.1"/>
</dbReference>
<evidence type="ECO:0000313" key="2">
    <source>
        <dbReference type="EnsemblMetazoa" id="HelroP169096"/>
    </source>
</evidence>
<evidence type="ECO:0000313" key="1">
    <source>
        <dbReference type="EMBL" id="ESO09152.1"/>
    </source>
</evidence>
<evidence type="ECO:0008006" key="4">
    <source>
        <dbReference type="Google" id="ProtNLM"/>
    </source>
</evidence>
<dbReference type="EnsemblMetazoa" id="HelroT169096">
    <property type="protein sequence ID" value="HelroP169096"/>
    <property type="gene ID" value="HelroG169096"/>
</dbReference>
<keyword evidence="3" id="KW-1185">Reference proteome</keyword>
<reference evidence="1 3" key="2">
    <citation type="journal article" date="2013" name="Nature">
        <title>Insights into bilaterian evolution from three spiralian genomes.</title>
        <authorList>
            <person name="Simakov O."/>
            <person name="Marletaz F."/>
            <person name="Cho S.J."/>
            <person name="Edsinger-Gonzales E."/>
            <person name="Havlak P."/>
            <person name="Hellsten U."/>
            <person name="Kuo D.H."/>
            <person name="Larsson T."/>
            <person name="Lv J."/>
            <person name="Arendt D."/>
            <person name="Savage R."/>
            <person name="Osoegawa K."/>
            <person name="de Jong P."/>
            <person name="Grimwood J."/>
            <person name="Chapman J.A."/>
            <person name="Shapiro H."/>
            <person name="Aerts A."/>
            <person name="Otillar R.P."/>
            <person name="Terry A.Y."/>
            <person name="Boore J.L."/>
            <person name="Grigoriev I.V."/>
            <person name="Lindberg D.R."/>
            <person name="Seaver E.C."/>
            <person name="Weisblat D.A."/>
            <person name="Putnam N.H."/>
            <person name="Rokhsar D.S."/>
        </authorList>
    </citation>
    <scope>NUCLEOTIDE SEQUENCE</scope>
</reference>
<dbReference type="EMBL" id="AMQM01003173">
    <property type="status" value="NOT_ANNOTATED_CDS"/>
    <property type="molecule type" value="Genomic_DNA"/>
</dbReference>
<sequence>MIVFCLKEGETDKTRIEKIVKHLIGGAFSPPCSSTEYNTTGSGLASIGAVQQQTTDATVCRAQCTLDATCVSYQIETSGTSIICWFQRSSANLQNRYSRPNVIEYIKYCANPTTSVSTTVHPLEVSKWVDDVSCRLLAGERDGSVVQMRAESNISLAIIYAEYMMRCLRVHINTCVRRLKRINSLFGYDGCFKSMNEEHKDIN</sequence>
<dbReference type="InParanoid" id="T1F1E1"/>
<gene>
    <name evidence="2" type="primary">20202641</name>
    <name evidence="1" type="ORF">HELRODRAFT_169096</name>
</gene>
<name>T1F1E1_HELRO</name>